<feature type="transmembrane region" description="Helical" evidence="1">
    <location>
        <begin position="85"/>
        <end position="106"/>
    </location>
</feature>
<dbReference type="EMBL" id="HBUF01422594">
    <property type="protein sequence ID" value="CAG6741026.1"/>
    <property type="molecule type" value="Transcribed_RNA"/>
</dbReference>
<keyword evidence="1" id="KW-1133">Transmembrane helix</keyword>
<proteinExistence type="predicted"/>
<sequence>MMRENFKNNFQRKVERTKNITKYILVSTGTYEYTYCWVPTTGLKLRLSIIYQSDGVHSLPKSDSFIPAQNYDKKKEQKKYLLYRYNNYIILVIWFYIQAILTSTIIL</sequence>
<accession>A0A8D9E588</accession>
<evidence type="ECO:0000256" key="1">
    <source>
        <dbReference type="SAM" id="Phobius"/>
    </source>
</evidence>
<protein>
    <submittedName>
        <fullName evidence="2">Uncharacterized protein</fullName>
    </submittedName>
</protein>
<name>A0A8D9E588_9HEMI</name>
<reference evidence="2" key="1">
    <citation type="submission" date="2021-05" db="EMBL/GenBank/DDBJ databases">
        <authorList>
            <person name="Alioto T."/>
            <person name="Alioto T."/>
            <person name="Gomez Garrido J."/>
        </authorList>
    </citation>
    <scope>NUCLEOTIDE SEQUENCE</scope>
</reference>
<keyword evidence="1" id="KW-0472">Membrane</keyword>
<evidence type="ECO:0000313" key="2">
    <source>
        <dbReference type="EMBL" id="CAG6741026.1"/>
    </source>
</evidence>
<organism evidence="2">
    <name type="scientific">Cacopsylla melanoneura</name>
    <dbReference type="NCBI Taxonomy" id="428564"/>
    <lineage>
        <taxon>Eukaryota</taxon>
        <taxon>Metazoa</taxon>
        <taxon>Ecdysozoa</taxon>
        <taxon>Arthropoda</taxon>
        <taxon>Hexapoda</taxon>
        <taxon>Insecta</taxon>
        <taxon>Pterygota</taxon>
        <taxon>Neoptera</taxon>
        <taxon>Paraneoptera</taxon>
        <taxon>Hemiptera</taxon>
        <taxon>Sternorrhyncha</taxon>
        <taxon>Psylloidea</taxon>
        <taxon>Psyllidae</taxon>
        <taxon>Psyllinae</taxon>
        <taxon>Cacopsylla</taxon>
    </lineage>
</organism>
<keyword evidence="1" id="KW-0812">Transmembrane</keyword>
<dbReference type="AlphaFoldDB" id="A0A8D9E588"/>